<dbReference type="AlphaFoldDB" id="A0A426XH95"/>
<dbReference type="EMBL" id="AMZH03020817">
    <property type="protein sequence ID" value="RRT38834.1"/>
    <property type="molecule type" value="Genomic_DNA"/>
</dbReference>
<evidence type="ECO:0000313" key="1">
    <source>
        <dbReference type="EMBL" id="RRT38834.1"/>
    </source>
</evidence>
<reference evidence="1 2" key="1">
    <citation type="journal article" date="2014" name="Agronomy (Basel)">
        <title>A Draft Genome Sequence for Ensete ventricosum, the Drought-Tolerant Tree Against Hunger.</title>
        <authorList>
            <person name="Harrison J."/>
            <person name="Moore K.A."/>
            <person name="Paszkiewicz K."/>
            <person name="Jones T."/>
            <person name="Grant M."/>
            <person name="Ambacheew D."/>
            <person name="Muzemil S."/>
            <person name="Studholme D.J."/>
        </authorList>
    </citation>
    <scope>NUCLEOTIDE SEQUENCE [LARGE SCALE GENOMIC DNA]</scope>
</reference>
<dbReference type="Proteomes" id="UP000287651">
    <property type="component" value="Unassembled WGS sequence"/>
</dbReference>
<protein>
    <submittedName>
        <fullName evidence="1">Uncharacterized protein</fullName>
    </submittedName>
</protein>
<feature type="non-terminal residue" evidence="1">
    <location>
        <position position="1"/>
    </location>
</feature>
<evidence type="ECO:0000313" key="2">
    <source>
        <dbReference type="Proteomes" id="UP000287651"/>
    </source>
</evidence>
<sequence length="71" mass="8162">DLDFFRVVVLRGYFLVFIDETSELDQSFLSAIGYLGGSLMVERLGLLGQVEEFRLCLTSEERLLKRLSFLP</sequence>
<gene>
    <name evidence="1" type="ORF">B296_00046773</name>
</gene>
<proteinExistence type="predicted"/>
<organism evidence="1 2">
    <name type="scientific">Ensete ventricosum</name>
    <name type="common">Abyssinian banana</name>
    <name type="synonym">Musa ensete</name>
    <dbReference type="NCBI Taxonomy" id="4639"/>
    <lineage>
        <taxon>Eukaryota</taxon>
        <taxon>Viridiplantae</taxon>
        <taxon>Streptophyta</taxon>
        <taxon>Embryophyta</taxon>
        <taxon>Tracheophyta</taxon>
        <taxon>Spermatophyta</taxon>
        <taxon>Magnoliopsida</taxon>
        <taxon>Liliopsida</taxon>
        <taxon>Zingiberales</taxon>
        <taxon>Musaceae</taxon>
        <taxon>Ensete</taxon>
    </lineage>
</organism>
<name>A0A426XH95_ENSVE</name>
<accession>A0A426XH95</accession>
<comment type="caution">
    <text evidence="1">The sequence shown here is derived from an EMBL/GenBank/DDBJ whole genome shotgun (WGS) entry which is preliminary data.</text>
</comment>